<evidence type="ECO:0000313" key="3">
    <source>
        <dbReference type="Proteomes" id="UP000276899"/>
    </source>
</evidence>
<dbReference type="EMBL" id="LR134363">
    <property type="protein sequence ID" value="VEG74778.1"/>
    <property type="molecule type" value="Genomic_DNA"/>
</dbReference>
<keyword evidence="3" id="KW-1185">Reference proteome</keyword>
<keyword evidence="1" id="KW-1133">Transmembrane helix</keyword>
<protein>
    <submittedName>
        <fullName evidence="2">Uncharacterized protein</fullName>
    </submittedName>
</protein>
<dbReference type="Proteomes" id="UP000276899">
    <property type="component" value="Chromosome"/>
</dbReference>
<accession>A0A448KCW6</accession>
<keyword evidence="1" id="KW-0472">Membrane</keyword>
<sequence>MKHAILRVRNWCLDHPWPWLRNCWEWLTTRSLFTTIGLWIALMLWVYGQN</sequence>
<dbReference type="KEGG" id="asla:NCTC11923_01418"/>
<name>A0A448KCW6_9ACTO</name>
<proteinExistence type="predicted"/>
<dbReference type="AlphaFoldDB" id="A0A448KCW6"/>
<reference evidence="2 3" key="1">
    <citation type="submission" date="2018-12" db="EMBL/GenBank/DDBJ databases">
        <authorList>
            <consortium name="Pathogen Informatics"/>
        </authorList>
    </citation>
    <scope>NUCLEOTIDE SEQUENCE [LARGE SCALE GENOMIC DNA]</scope>
    <source>
        <strain evidence="2 3">NCTC11923</strain>
    </source>
</reference>
<evidence type="ECO:0000256" key="1">
    <source>
        <dbReference type="SAM" id="Phobius"/>
    </source>
</evidence>
<organism evidence="2 3">
    <name type="scientific">Actinomyces slackii</name>
    <dbReference type="NCBI Taxonomy" id="52774"/>
    <lineage>
        <taxon>Bacteria</taxon>
        <taxon>Bacillati</taxon>
        <taxon>Actinomycetota</taxon>
        <taxon>Actinomycetes</taxon>
        <taxon>Actinomycetales</taxon>
        <taxon>Actinomycetaceae</taxon>
        <taxon>Actinomyces</taxon>
    </lineage>
</organism>
<gene>
    <name evidence="2" type="ORF">NCTC11923_01418</name>
</gene>
<evidence type="ECO:0000313" key="2">
    <source>
        <dbReference type="EMBL" id="VEG74778.1"/>
    </source>
</evidence>
<feature type="transmembrane region" description="Helical" evidence="1">
    <location>
        <begin position="27"/>
        <end position="47"/>
    </location>
</feature>
<keyword evidence="1" id="KW-0812">Transmembrane</keyword>